<proteinExistence type="predicted"/>
<evidence type="ECO:0000259" key="2">
    <source>
        <dbReference type="Pfam" id="PF07510"/>
    </source>
</evidence>
<dbReference type="AlphaFoldDB" id="A0A428WQX7"/>
<sequence length="549" mass="63560">MIPLTKLFSQDFFFRIPEYQRPFLWDDEDFTNLIDDLDSAQRDEPYFLGTLVLHKSRDGEYDVVDGQQRLTALCILLACMRDSLATTDDNTLTLEIHEKIFQAAKKLDSIPSRNRLQVKDQAVFNAMIGTPGGTSQPLADSELKNAISRRYESARSVFWEKLHAMREQDRESFAIFVTQNCTLIYVATDTFEDAFRLFTVVNDRGKQLRRIDVLKAYNLDPSYVTTADSRAKYALQWEEMENQLGETQFENIFSLLRLIYIKEKPQFDLHKEFEQKILGQPKMPKPGPEFLDQLEKYVDLYDALFVDRDYLDPAGDAPHVAYQTLMEAMVTYFSASEWKACVLAFAAKFDNCRLYDFVLLIEKIYLDHWVAGTRKDERYGVYTSILKNIDKATTPDEIVAEITISTSKIEDACRAQNFYTASHAKYLLVRAEIVADELDHARHFQVRSIEHVLPQTPKKGGRWDTAFSRSEREELTDSAGNLVLLSKSKNSKASNREFEQKKVTYLKDRVTSFPRSVQVLEYEEWTPEIIRARTETFSATVLRDPHTKP</sequence>
<reference evidence="3 4" key="1">
    <citation type="submission" date="2018-05" db="EMBL/GenBank/DDBJ databases">
        <title>Evolution of GPA BGCs.</title>
        <authorList>
            <person name="Waglechner N."/>
            <person name="Wright G.D."/>
        </authorList>
    </citation>
    <scope>NUCLEOTIDE SEQUENCE [LARGE SCALE GENOMIC DNA]</scope>
    <source>
        <strain evidence="3 4">DSM 5908</strain>
    </source>
</reference>
<feature type="domain" description="GmrSD restriction endonucleases N-terminal" evidence="1">
    <location>
        <begin position="5"/>
        <end position="217"/>
    </location>
</feature>
<comment type="caution">
    <text evidence="3">The sequence shown here is derived from an EMBL/GenBank/DDBJ whole genome shotgun (WGS) entry which is preliminary data.</text>
</comment>
<feature type="domain" description="GmrSD restriction endonucleases C-terminal" evidence="2">
    <location>
        <begin position="405"/>
        <end position="537"/>
    </location>
</feature>
<dbReference type="Pfam" id="PF07510">
    <property type="entry name" value="GmrSD_C"/>
    <property type="match status" value="1"/>
</dbReference>
<accession>A0A428WQX7</accession>
<dbReference type="Proteomes" id="UP000286716">
    <property type="component" value="Unassembled WGS sequence"/>
</dbReference>
<evidence type="ECO:0000313" key="4">
    <source>
        <dbReference type="Proteomes" id="UP000286716"/>
    </source>
</evidence>
<name>A0A428WQX7_AMYBA</name>
<dbReference type="PANTHER" id="PTHR35149">
    <property type="entry name" value="SLL5132 PROTEIN"/>
    <property type="match status" value="1"/>
</dbReference>
<gene>
    <name evidence="3" type="ORF">DMA12_13595</name>
</gene>
<dbReference type="InterPro" id="IPR011089">
    <property type="entry name" value="GmrSD_C"/>
</dbReference>
<protein>
    <submittedName>
        <fullName evidence="3">DUF262 domain-containing protein</fullName>
    </submittedName>
</protein>
<dbReference type="Pfam" id="PF03235">
    <property type="entry name" value="GmrSD_N"/>
    <property type="match status" value="1"/>
</dbReference>
<evidence type="ECO:0000259" key="1">
    <source>
        <dbReference type="Pfam" id="PF03235"/>
    </source>
</evidence>
<organism evidence="3 4">
    <name type="scientific">Amycolatopsis balhimycina DSM 5908</name>
    <dbReference type="NCBI Taxonomy" id="1081091"/>
    <lineage>
        <taxon>Bacteria</taxon>
        <taxon>Bacillati</taxon>
        <taxon>Actinomycetota</taxon>
        <taxon>Actinomycetes</taxon>
        <taxon>Pseudonocardiales</taxon>
        <taxon>Pseudonocardiaceae</taxon>
        <taxon>Amycolatopsis</taxon>
    </lineage>
</organism>
<dbReference type="PANTHER" id="PTHR35149:SF1">
    <property type="entry name" value="DUF5655 DOMAIN-CONTAINING PROTEIN"/>
    <property type="match status" value="1"/>
</dbReference>
<evidence type="ECO:0000313" key="3">
    <source>
        <dbReference type="EMBL" id="RSM45492.1"/>
    </source>
</evidence>
<dbReference type="InterPro" id="IPR004919">
    <property type="entry name" value="GmrSD_N"/>
</dbReference>
<keyword evidence="4" id="KW-1185">Reference proteome</keyword>
<dbReference type="EMBL" id="QHHU01000016">
    <property type="protein sequence ID" value="RSM45492.1"/>
    <property type="molecule type" value="Genomic_DNA"/>
</dbReference>